<dbReference type="Proteomes" id="UP001359559">
    <property type="component" value="Unassembled WGS sequence"/>
</dbReference>
<keyword evidence="1 2" id="KW-0175">Coiled coil</keyword>
<dbReference type="EMBL" id="JAYKXN010000006">
    <property type="protein sequence ID" value="KAK7277460.1"/>
    <property type="molecule type" value="Genomic_DNA"/>
</dbReference>
<comment type="caution">
    <text evidence="4">The sequence shown here is derived from an EMBL/GenBank/DDBJ whole genome shotgun (WGS) entry which is preliminary data.</text>
</comment>
<proteinExistence type="predicted"/>
<keyword evidence="3" id="KW-1133">Transmembrane helix</keyword>
<evidence type="ECO:0000256" key="1">
    <source>
        <dbReference type="ARBA" id="ARBA00023054"/>
    </source>
</evidence>
<keyword evidence="3" id="KW-0472">Membrane</keyword>
<dbReference type="PANTHER" id="PTHR31342:SF10">
    <property type="entry name" value="CHUP1-LIKE PROTEIN"/>
    <property type="match status" value="1"/>
</dbReference>
<evidence type="ECO:0000313" key="4">
    <source>
        <dbReference type="EMBL" id="KAK7277460.1"/>
    </source>
</evidence>
<dbReference type="AlphaFoldDB" id="A0AAN9FK58"/>
<sequence>MESTVLKAENLKPVILKAGVPLVSLAGLIYAWIIAKKNLSTKVSSLSNNEADSAEINSHQGSEHEESFDNFSYMEDEEEPSTPMNSSVLSGSLVIHNNNNLCLEQEVTGLKSQIEGLQMRELALRLQFELYCEMREQESLLQEIKNMLSLETARVEFLDREISSIETETKKLEKFVVRYMRVIQQLEYLKSENRVLQRKVHKLRRESKAKSHFIKEQALKIKGQEAEILRNHDALQTRVSVINKLEDEIRELHGVLDQLQDEKNELVKKLDTTEAYASKLYKEKIHRKPLKYYLQVKKEHENGVEELIHLRRSNVCLRQELMRIYEQQKDQDKDHVEIEFEGNGRVMQCDSEHDELHDSLLEQHNVSCIGAAHSERACSKRRKLLKRIKKWVEGNEKVRVKPENKFLDGPK</sequence>
<name>A0AAN9FK58_CLITE</name>
<gene>
    <name evidence="4" type="ORF">RJT34_22473</name>
</gene>
<organism evidence="4 5">
    <name type="scientific">Clitoria ternatea</name>
    <name type="common">Butterfly pea</name>
    <dbReference type="NCBI Taxonomy" id="43366"/>
    <lineage>
        <taxon>Eukaryota</taxon>
        <taxon>Viridiplantae</taxon>
        <taxon>Streptophyta</taxon>
        <taxon>Embryophyta</taxon>
        <taxon>Tracheophyta</taxon>
        <taxon>Spermatophyta</taxon>
        <taxon>Magnoliopsida</taxon>
        <taxon>eudicotyledons</taxon>
        <taxon>Gunneridae</taxon>
        <taxon>Pentapetalae</taxon>
        <taxon>rosids</taxon>
        <taxon>fabids</taxon>
        <taxon>Fabales</taxon>
        <taxon>Fabaceae</taxon>
        <taxon>Papilionoideae</taxon>
        <taxon>50 kb inversion clade</taxon>
        <taxon>NPAAA clade</taxon>
        <taxon>indigoferoid/millettioid clade</taxon>
        <taxon>Phaseoleae</taxon>
        <taxon>Clitoria</taxon>
    </lineage>
</organism>
<evidence type="ECO:0000256" key="2">
    <source>
        <dbReference type="SAM" id="Coils"/>
    </source>
</evidence>
<dbReference type="InterPro" id="IPR040265">
    <property type="entry name" value="CHUP1/IPGA1-like"/>
</dbReference>
<feature type="coiled-coil region" evidence="2">
    <location>
        <begin position="100"/>
        <end position="161"/>
    </location>
</feature>
<feature type="transmembrane region" description="Helical" evidence="3">
    <location>
        <begin position="14"/>
        <end position="35"/>
    </location>
</feature>
<evidence type="ECO:0000313" key="5">
    <source>
        <dbReference type="Proteomes" id="UP001359559"/>
    </source>
</evidence>
<keyword evidence="3" id="KW-0812">Transmembrane</keyword>
<dbReference type="GO" id="GO:0072699">
    <property type="term" value="P:protein localization to cortical microtubule cytoskeleton"/>
    <property type="evidence" value="ECO:0007669"/>
    <property type="project" value="TreeGrafter"/>
</dbReference>
<reference evidence="4 5" key="1">
    <citation type="submission" date="2024-01" db="EMBL/GenBank/DDBJ databases">
        <title>The genomes of 5 underutilized Papilionoideae crops provide insights into root nodulation and disease resistance.</title>
        <authorList>
            <person name="Yuan L."/>
        </authorList>
    </citation>
    <scope>NUCLEOTIDE SEQUENCE [LARGE SCALE GENOMIC DNA]</scope>
    <source>
        <strain evidence="4">LY-2023</strain>
        <tissue evidence="4">Leaf</tissue>
    </source>
</reference>
<dbReference type="PANTHER" id="PTHR31342">
    <property type="entry name" value="PROTEIN CHUP1, CHLOROPLASTIC"/>
    <property type="match status" value="1"/>
</dbReference>
<dbReference type="GO" id="GO:0055028">
    <property type="term" value="C:cortical microtubule"/>
    <property type="evidence" value="ECO:0007669"/>
    <property type="project" value="TreeGrafter"/>
</dbReference>
<keyword evidence="5" id="KW-1185">Reference proteome</keyword>
<accession>A0AAN9FK58</accession>
<protein>
    <submittedName>
        <fullName evidence="4">Uncharacterized protein</fullName>
    </submittedName>
</protein>
<evidence type="ECO:0000256" key="3">
    <source>
        <dbReference type="SAM" id="Phobius"/>
    </source>
</evidence>
<feature type="coiled-coil region" evidence="2">
    <location>
        <begin position="242"/>
        <end position="276"/>
    </location>
</feature>